<dbReference type="Proteomes" id="UP001249076">
    <property type="component" value="Unassembled WGS sequence"/>
</dbReference>
<name>A0AAJ2F2G1_ACIDE</name>
<dbReference type="RefSeq" id="WP_209818727.1">
    <property type="nucleotide sequence ID" value="NZ_JAVDTL010000006.1"/>
</dbReference>
<evidence type="ECO:0000313" key="4">
    <source>
        <dbReference type="Proteomes" id="UP001253458"/>
    </source>
</evidence>
<organism evidence="1 4">
    <name type="scientific">Acidovorax delafieldii</name>
    <name type="common">Pseudomonas delafieldii</name>
    <dbReference type="NCBI Taxonomy" id="47920"/>
    <lineage>
        <taxon>Bacteria</taxon>
        <taxon>Pseudomonadati</taxon>
        <taxon>Pseudomonadota</taxon>
        <taxon>Betaproteobacteria</taxon>
        <taxon>Burkholderiales</taxon>
        <taxon>Comamonadaceae</taxon>
        <taxon>Acidovorax</taxon>
    </lineage>
</organism>
<protein>
    <recommendedName>
        <fullName evidence="5">DUF551 domain-containing protein</fullName>
    </recommendedName>
</protein>
<evidence type="ECO:0008006" key="5">
    <source>
        <dbReference type="Google" id="ProtNLM"/>
    </source>
</evidence>
<gene>
    <name evidence="1" type="ORF">J2W88_003965</name>
    <name evidence="2" type="ORF">J2W93_002215</name>
</gene>
<evidence type="ECO:0000313" key="3">
    <source>
        <dbReference type="Proteomes" id="UP001249076"/>
    </source>
</evidence>
<evidence type="ECO:0000313" key="1">
    <source>
        <dbReference type="EMBL" id="MDR6768661.1"/>
    </source>
</evidence>
<dbReference type="AlphaFoldDB" id="A0AAJ2F2G1"/>
<accession>A0AAJ2F2G1</accession>
<comment type="caution">
    <text evidence="1">The sequence shown here is derived from an EMBL/GenBank/DDBJ whole genome shotgun (WGS) entry which is preliminary data.</text>
</comment>
<dbReference type="Proteomes" id="UP001253458">
    <property type="component" value="Unassembled WGS sequence"/>
</dbReference>
<evidence type="ECO:0000313" key="2">
    <source>
        <dbReference type="EMBL" id="MDR6837377.1"/>
    </source>
</evidence>
<reference evidence="1 3" key="1">
    <citation type="submission" date="2023-07" db="EMBL/GenBank/DDBJ databases">
        <title>Sorghum-associated microbial communities from plants grown in Nebraska, USA.</title>
        <authorList>
            <person name="Schachtman D."/>
        </authorList>
    </citation>
    <scope>NUCLEOTIDE SEQUENCE</scope>
    <source>
        <strain evidence="2 3">BE105</strain>
        <strain evidence="1">BE69</strain>
    </source>
</reference>
<dbReference type="EMBL" id="JAVDTS010000003">
    <property type="protein sequence ID" value="MDR6837377.1"/>
    <property type="molecule type" value="Genomic_DNA"/>
</dbReference>
<proteinExistence type="predicted"/>
<sequence>MTNTDMTNTDMSKEREAYSCCNTWFASLPEGRKAVLRHDKWMLAHAAFEAGRASLSANAGEPPRDGWLHENGLLYRLTDERHPCNRDEINVTMADGSRSVEARSRRALELLDRIRAAPPTAQAEGWRPIETAPKDGLVDILNAGRRYAGCHYDRICGEYRHITACGVLIRLKSATHWMPLPPPPTSAEGVEHG</sequence>
<dbReference type="EMBL" id="JAVDTL010000006">
    <property type="protein sequence ID" value="MDR6768661.1"/>
    <property type="molecule type" value="Genomic_DNA"/>
</dbReference>
<keyword evidence="3" id="KW-1185">Reference proteome</keyword>